<evidence type="ECO:0000256" key="5">
    <source>
        <dbReference type="ARBA" id="ARBA00022857"/>
    </source>
</evidence>
<evidence type="ECO:0000313" key="11">
    <source>
        <dbReference type="Proteomes" id="UP000241936"/>
    </source>
</evidence>
<evidence type="ECO:0000259" key="9">
    <source>
        <dbReference type="Pfam" id="PF00881"/>
    </source>
</evidence>
<dbReference type="InterPro" id="IPR000415">
    <property type="entry name" value="Nitroreductase-like"/>
</dbReference>
<dbReference type="NCBIfam" id="NF008088">
    <property type="entry name" value="PRK10828.1"/>
    <property type="match status" value="1"/>
</dbReference>
<name>A0ABM6UEG9_9PSED</name>
<dbReference type="Proteomes" id="UP000241936">
    <property type="component" value="Chromosome"/>
</dbReference>
<evidence type="ECO:0000256" key="2">
    <source>
        <dbReference type="ARBA" id="ARBA00007118"/>
    </source>
</evidence>
<dbReference type="InterPro" id="IPR026021">
    <property type="entry name" value="YdjA-like"/>
</dbReference>
<dbReference type="PANTHER" id="PTHR43821">
    <property type="entry name" value="NAD(P)H NITROREDUCTASE YDJA-RELATED"/>
    <property type="match status" value="1"/>
</dbReference>
<organism evidence="10 11">
    <name type="scientific">Pseudomonas rhizophila</name>
    <dbReference type="NCBI Taxonomy" id="2045200"/>
    <lineage>
        <taxon>Bacteria</taxon>
        <taxon>Pseudomonadati</taxon>
        <taxon>Pseudomonadota</taxon>
        <taxon>Gammaproteobacteria</taxon>
        <taxon>Pseudomonadales</taxon>
        <taxon>Pseudomonadaceae</taxon>
        <taxon>Pseudomonas</taxon>
    </lineage>
</organism>
<protein>
    <recommendedName>
        <fullName evidence="8">Putative NAD(P)H nitroreductase</fullName>
        <ecNumber evidence="8">1.-.-.-</ecNumber>
    </recommendedName>
</protein>
<evidence type="ECO:0000313" key="10">
    <source>
        <dbReference type="EMBL" id="AVU75961.1"/>
    </source>
</evidence>
<dbReference type="InterPro" id="IPR029479">
    <property type="entry name" value="Nitroreductase"/>
</dbReference>
<dbReference type="PIRSF" id="PIRSF000232">
    <property type="entry name" value="YdjA"/>
    <property type="match status" value="1"/>
</dbReference>
<evidence type="ECO:0000256" key="4">
    <source>
        <dbReference type="ARBA" id="ARBA00022643"/>
    </source>
</evidence>
<reference evidence="10 11" key="1">
    <citation type="journal article" date="2018" name="Front. Microbiol.">
        <title>Pseudomonas rhizophila S211, a New Plant Growth-Promoting Rhizobacterium with Potential in Pesticide-Bioremediation.</title>
        <authorList>
            <person name="Hassen W."/>
            <person name="Neifar M."/>
            <person name="Cherif H."/>
            <person name="Najjari A."/>
            <person name="Chouchane H."/>
            <person name="Driouich R.C."/>
            <person name="Salah A."/>
            <person name="Naili F."/>
            <person name="Mosbah A."/>
            <person name="Souissi Y."/>
            <person name="Raddadi N."/>
            <person name="Ouzari H.I."/>
            <person name="Fava F."/>
            <person name="Cherif A."/>
        </authorList>
    </citation>
    <scope>NUCLEOTIDE SEQUENCE [LARGE SCALE GENOMIC DNA]</scope>
    <source>
        <strain evidence="10 11">S211</strain>
    </source>
</reference>
<keyword evidence="7 8" id="KW-0520">NAD</keyword>
<keyword evidence="5 8" id="KW-0521">NADP</keyword>
<gene>
    <name evidence="10" type="ORF">CRX69_12405</name>
</gene>
<evidence type="ECO:0000256" key="8">
    <source>
        <dbReference type="PIRNR" id="PIRNR000232"/>
    </source>
</evidence>
<dbReference type="RefSeq" id="WP_076385862.1">
    <property type="nucleotide sequence ID" value="NZ_CAXAOX010000003.1"/>
</dbReference>
<dbReference type="EC" id="1.-.-.-" evidence="8"/>
<dbReference type="PANTHER" id="PTHR43821:SF1">
    <property type="entry name" value="NAD(P)H NITROREDUCTASE YDJA-RELATED"/>
    <property type="match status" value="1"/>
</dbReference>
<keyword evidence="11" id="KW-1185">Reference proteome</keyword>
<proteinExistence type="inferred from homology"/>
<evidence type="ECO:0000256" key="7">
    <source>
        <dbReference type="ARBA" id="ARBA00023027"/>
    </source>
</evidence>
<dbReference type="CDD" id="cd02135">
    <property type="entry name" value="YdjA-like"/>
    <property type="match status" value="1"/>
</dbReference>
<sequence>MQALDALLNRVSVPRLVDPAPTAEQREVMFAAAMRAPDHGQLRPWRFLTVEGQARHRMGELLAEAARFNDPLVAEAVVEKALNGPLRAPLVVVVIARLQDHFKIPKSEQMLAAACAAHAILLAAYAQGVGGVWRTGELAYSPHVAKGLGLEDGEEVIGFLYLGTPQKEARTAPKEDVGQFVREWTGPQV</sequence>
<feature type="domain" description="Nitroreductase" evidence="9">
    <location>
        <begin position="10"/>
        <end position="163"/>
    </location>
</feature>
<comment type="cofactor">
    <cofactor evidence="1 8">
        <name>FMN</name>
        <dbReference type="ChEBI" id="CHEBI:58210"/>
    </cofactor>
</comment>
<comment type="similarity">
    <text evidence="2 8">Belongs to the nitroreductase family.</text>
</comment>
<dbReference type="SUPFAM" id="SSF55469">
    <property type="entry name" value="FMN-dependent nitroreductase-like"/>
    <property type="match status" value="1"/>
</dbReference>
<evidence type="ECO:0000256" key="6">
    <source>
        <dbReference type="ARBA" id="ARBA00023002"/>
    </source>
</evidence>
<keyword evidence="4 8" id="KW-0288">FMN</keyword>
<accession>A0ABM6UEG9</accession>
<evidence type="ECO:0000256" key="3">
    <source>
        <dbReference type="ARBA" id="ARBA00022630"/>
    </source>
</evidence>
<dbReference type="Pfam" id="PF00881">
    <property type="entry name" value="Nitroreductase"/>
    <property type="match status" value="1"/>
</dbReference>
<dbReference type="Gene3D" id="3.40.109.10">
    <property type="entry name" value="NADH Oxidase"/>
    <property type="match status" value="1"/>
</dbReference>
<keyword evidence="6 8" id="KW-0560">Oxidoreductase</keyword>
<keyword evidence="3 8" id="KW-0285">Flavoprotein</keyword>
<dbReference type="InterPro" id="IPR052530">
    <property type="entry name" value="NAD(P)H_nitroreductase"/>
</dbReference>
<evidence type="ECO:0000256" key="1">
    <source>
        <dbReference type="ARBA" id="ARBA00001917"/>
    </source>
</evidence>
<dbReference type="EMBL" id="CP024081">
    <property type="protein sequence ID" value="AVU75961.1"/>
    <property type="molecule type" value="Genomic_DNA"/>
</dbReference>